<dbReference type="SUPFAM" id="SSF158587">
    <property type="entry name" value="Jann4075-like"/>
    <property type="match status" value="1"/>
</dbReference>
<dbReference type="PROSITE" id="PS51123">
    <property type="entry name" value="OMPA_2"/>
    <property type="match status" value="1"/>
</dbReference>
<evidence type="ECO:0000256" key="1">
    <source>
        <dbReference type="PROSITE-ProRule" id="PRU00473"/>
    </source>
</evidence>
<dbReference type="InterPro" id="IPR023154">
    <property type="entry name" value="Jann4075-like_sf"/>
</dbReference>
<organism evidence="5 6">
    <name type="scientific">Sphingorhabdus pulchriflava</name>
    <dbReference type="NCBI Taxonomy" id="2292257"/>
    <lineage>
        <taxon>Bacteria</taxon>
        <taxon>Pseudomonadati</taxon>
        <taxon>Pseudomonadota</taxon>
        <taxon>Alphaproteobacteria</taxon>
        <taxon>Sphingomonadales</taxon>
        <taxon>Sphingomonadaceae</taxon>
        <taxon>Sphingorhabdus</taxon>
    </lineage>
</organism>
<keyword evidence="3" id="KW-1133">Transmembrane helix</keyword>
<dbReference type="Gene3D" id="1.10.238.120">
    <property type="entry name" value="Jann4075-like"/>
    <property type="match status" value="1"/>
</dbReference>
<feature type="transmembrane region" description="Helical" evidence="3">
    <location>
        <begin position="175"/>
        <end position="193"/>
    </location>
</feature>
<name>A0A371B2N7_9SPHN</name>
<gene>
    <name evidence="5" type="ORF">DXH95_15660</name>
</gene>
<dbReference type="RefSeq" id="WP_115550491.1">
    <property type="nucleotide sequence ID" value="NZ_QRGP01000003.1"/>
</dbReference>
<dbReference type="PANTHER" id="PTHR30329:SF21">
    <property type="entry name" value="LIPOPROTEIN YIAD-RELATED"/>
    <property type="match status" value="1"/>
</dbReference>
<feature type="compositionally biased region" description="Polar residues" evidence="2">
    <location>
        <begin position="328"/>
        <end position="337"/>
    </location>
</feature>
<dbReference type="PANTHER" id="PTHR30329">
    <property type="entry name" value="STATOR ELEMENT OF FLAGELLAR MOTOR COMPLEX"/>
    <property type="match status" value="1"/>
</dbReference>
<feature type="domain" description="OmpA-like" evidence="4">
    <location>
        <begin position="239"/>
        <end position="348"/>
    </location>
</feature>
<dbReference type="InterPro" id="IPR050330">
    <property type="entry name" value="Bact_OuterMem_StrucFunc"/>
</dbReference>
<keyword evidence="3" id="KW-0812">Transmembrane</keyword>
<reference evidence="6" key="1">
    <citation type="submission" date="2018-08" db="EMBL/GenBank/DDBJ databases">
        <authorList>
            <person name="Kim S.-J."/>
            <person name="Jung G.-Y."/>
        </authorList>
    </citation>
    <scope>NUCLEOTIDE SEQUENCE [LARGE SCALE GENOMIC DNA]</scope>
    <source>
        <strain evidence="6">GY_G</strain>
    </source>
</reference>
<comment type="caution">
    <text evidence="5">The sequence shown here is derived from an EMBL/GenBank/DDBJ whole genome shotgun (WGS) entry which is preliminary data.</text>
</comment>
<protein>
    <submittedName>
        <fullName evidence="5">DUF2853 family protein</fullName>
    </submittedName>
</protein>
<accession>A0A371B2N7</accession>
<dbReference type="SUPFAM" id="SSF103088">
    <property type="entry name" value="OmpA-like"/>
    <property type="match status" value="1"/>
</dbReference>
<dbReference type="OrthoDB" id="9812542at2"/>
<keyword evidence="6" id="KW-1185">Reference proteome</keyword>
<evidence type="ECO:0000313" key="6">
    <source>
        <dbReference type="Proteomes" id="UP000263833"/>
    </source>
</evidence>
<feature type="compositionally biased region" description="Basic and acidic residues" evidence="2">
    <location>
        <begin position="339"/>
        <end position="348"/>
    </location>
</feature>
<dbReference type="InterPro" id="IPR036737">
    <property type="entry name" value="OmpA-like_sf"/>
</dbReference>
<sequence length="348" mass="35348">MAEDWLADVRKYVADADDTVVKAIVRYCGIALQNRDSSLVAFSDKKETDRVRENFLKKKLGLTQGDDVLDGAIAAVGDRMKEDRTKNRVTVYYLLAEHFGQLSIFGGSSASTAPLAAAAGLGAAAVAGTAATVAAAEPVVATPNPAPEPAPAAAAPAYAASSYEDEDTGGGGLGWLKWLLLAALLALLLFFLMRSCSPEATAPADDGMTTEATGGEAADAAAGDATATAAIPEGAGVVAADVDGKPKLTVYFDSGKSDVTNDLAAAAAKVKAYIDANPTAKLAVSGYNDPTGNAAVNAEISKKRAQGVGKALEAVGIPATAIDLVKPSDTTDASGDNTAARRVEVTVQ</sequence>
<dbReference type="Pfam" id="PF11015">
    <property type="entry name" value="DUF2853"/>
    <property type="match status" value="1"/>
</dbReference>
<evidence type="ECO:0000259" key="4">
    <source>
        <dbReference type="PROSITE" id="PS51123"/>
    </source>
</evidence>
<evidence type="ECO:0000313" key="5">
    <source>
        <dbReference type="EMBL" id="RDV01713.1"/>
    </source>
</evidence>
<dbReference type="Pfam" id="PF00691">
    <property type="entry name" value="OmpA"/>
    <property type="match status" value="1"/>
</dbReference>
<dbReference type="GO" id="GO:0016020">
    <property type="term" value="C:membrane"/>
    <property type="evidence" value="ECO:0007669"/>
    <property type="project" value="UniProtKB-UniRule"/>
</dbReference>
<proteinExistence type="predicted"/>
<dbReference type="Gene3D" id="3.30.1330.60">
    <property type="entry name" value="OmpA-like domain"/>
    <property type="match status" value="1"/>
</dbReference>
<dbReference type="InterPro" id="IPR021274">
    <property type="entry name" value="DUF2853"/>
</dbReference>
<keyword evidence="1 3" id="KW-0472">Membrane</keyword>
<dbReference type="EMBL" id="QRGP01000003">
    <property type="protein sequence ID" value="RDV01713.1"/>
    <property type="molecule type" value="Genomic_DNA"/>
</dbReference>
<feature type="region of interest" description="Disordered" evidence="2">
    <location>
        <begin position="328"/>
        <end position="348"/>
    </location>
</feature>
<dbReference type="AlphaFoldDB" id="A0A371B2N7"/>
<dbReference type="InterPro" id="IPR006665">
    <property type="entry name" value="OmpA-like"/>
</dbReference>
<evidence type="ECO:0000256" key="2">
    <source>
        <dbReference type="SAM" id="MobiDB-lite"/>
    </source>
</evidence>
<dbReference type="Proteomes" id="UP000263833">
    <property type="component" value="Unassembled WGS sequence"/>
</dbReference>
<evidence type="ECO:0000256" key="3">
    <source>
        <dbReference type="SAM" id="Phobius"/>
    </source>
</evidence>